<evidence type="ECO:0000256" key="1">
    <source>
        <dbReference type="SAM" id="MobiDB-lite"/>
    </source>
</evidence>
<keyword evidence="3" id="KW-1185">Reference proteome</keyword>
<feature type="compositionally biased region" description="Polar residues" evidence="1">
    <location>
        <begin position="1"/>
        <end position="11"/>
    </location>
</feature>
<organism evidence="2 3">
    <name type="scientific">Oopsacas minuta</name>
    <dbReference type="NCBI Taxonomy" id="111878"/>
    <lineage>
        <taxon>Eukaryota</taxon>
        <taxon>Metazoa</taxon>
        <taxon>Porifera</taxon>
        <taxon>Hexactinellida</taxon>
        <taxon>Hexasterophora</taxon>
        <taxon>Lyssacinosida</taxon>
        <taxon>Leucopsacidae</taxon>
        <taxon>Oopsacas</taxon>
    </lineage>
</organism>
<sequence>MQETQEFNSNKAGEHLSHSQTLMKQQYDKKVNPIAFSKIENGDNVLIENMYRNKKRGKLQDRWLGPYPVTKVNRTTVQVLRNHSLQLVKRSTGCFTIDVVFSKFVYYAPMQ</sequence>
<accession>A0AAV7K1Y8</accession>
<dbReference type="Proteomes" id="UP001165289">
    <property type="component" value="Unassembled WGS sequence"/>
</dbReference>
<reference evidence="2 3" key="1">
    <citation type="journal article" date="2023" name="BMC Biol.">
        <title>The compact genome of the sponge Oopsacas minuta (Hexactinellida) is lacking key metazoan core genes.</title>
        <authorList>
            <person name="Santini S."/>
            <person name="Schenkelaars Q."/>
            <person name="Jourda C."/>
            <person name="Duchesne M."/>
            <person name="Belahbib H."/>
            <person name="Rocher C."/>
            <person name="Selva M."/>
            <person name="Riesgo A."/>
            <person name="Vervoort M."/>
            <person name="Leys S.P."/>
            <person name="Kodjabachian L."/>
            <person name="Le Bivic A."/>
            <person name="Borchiellini C."/>
            <person name="Claverie J.M."/>
            <person name="Renard E."/>
        </authorList>
    </citation>
    <scope>NUCLEOTIDE SEQUENCE [LARGE SCALE GENOMIC DNA]</scope>
    <source>
        <strain evidence="2">SPO-2</strain>
    </source>
</reference>
<evidence type="ECO:0000313" key="2">
    <source>
        <dbReference type="EMBL" id="KAI6654625.1"/>
    </source>
</evidence>
<name>A0AAV7K1Y8_9METZ</name>
<dbReference type="Gene3D" id="2.30.30.850">
    <property type="match status" value="1"/>
</dbReference>
<dbReference type="EMBL" id="JAKMXF010000222">
    <property type="protein sequence ID" value="KAI6654625.1"/>
    <property type="molecule type" value="Genomic_DNA"/>
</dbReference>
<feature type="region of interest" description="Disordered" evidence="1">
    <location>
        <begin position="1"/>
        <end position="22"/>
    </location>
</feature>
<proteinExistence type="predicted"/>
<protein>
    <submittedName>
        <fullName evidence="2">Uncharacterized protein</fullName>
    </submittedName>
</protein>
<comment type="caution">
    <text evidence="2">The sequence shown here is derived from an EMBL/GenBank/DDBJ whole genome shotgun (WGS) entry which is preliminary data.</text>
</comment>
<evidence type="ECO:0000313" key="3">
    <source>
        <dbReference type="Proteomes" id="UP001165289"/>
    </source>
</evidence>
<gene>
    <name evidence="2" type="ORF">LOD99_1020</name>
</gene>
<dbReference type="AlphaFoldDB" id="A0AAV7K1Y8"/>